<feature type="transmembrane region" description="Helical" evidence="2">
    <location>
        <begin position="67"/>
        <end position="88"/>
    </location>
</feature>
<dbReference type="AlphaFoldDB" id="A0A937RDA8"/>
<keyword evidence="4" id="KW-1185">Reference proteome</keyword>
<evidence type="ECO:0000256" key="2">
    <source>
        <dbReference type="SAM" id="Phobius"/>
    </source>
</evidence>
<feature type="region of interest" description="Disordered" evidence="1">
    <location>
        <begin position="303"/>
        <end position="335"/>
    </location>
</feature>
<reference evidence="3" key="1">
    <citation type="submission" date="2020-12" db="EMBL/GenBank/DDBJ databases">
        <title>Genomic characterization of non-nitrogen-fixing Frankia strains.</title>
        <authorList>
            <person name="Carlos-Shanley C."/>
            <person name="Guerra T."/>
            <person name="Hahn D."/>
        </authorList>
    </citation>
    <scope>NUCLEOTIDE SEQUENCE</scope>
    <source>
        <strain evidence="3">CN6</strain>
    </source>
</reference>
<feature type="transmembrane region" description="Helical" evidence="2">
    <location>
        <begin position="165"/>
        <end position="189"/>
    </location>
</feature>
<dbReference type="EMBL" id="JAEACQ010000148">
    <property type="protein sequence ID" value="MBL7626779.1"/>
    <property type="molecule type" value="Genomic_DNA"/>
</dbReference>
<feature type="region of interest" description="Disordered" evidence="1">
    <location>
        <begin position="1"/>
        <end position="25"/>
    </location>
</feature>
<keyword evidence="2" id="KW-0472">Membrane</keyword>
<feature type="transmembrane region" description="Helical" evidence="2">
    <location>
        <begin position="195"/>
        <end position="222"/>
    </location>
</feature>
<keyword evidence="2" id="KW-1133">Transmembrane helix</keyword>
<protein>
    <submittedName>
        <fullName evidence="3">Ribonuclease BN</fullName>
    </submittedName>
</protein>
<evidence type="ECO:0000256" key="1">
    <source>
        <dbReference type="SAM" id="MobiDB-lite"/>
    </source>
</evidence>
<keyword evidence="2" id="KW-0812">Transmembrane</keyword>
<comment type="caution">
    <text evidence="3">The sequence shown here is derived from an EMBL/GenBank/DDBJ whole genome shotgun (WGS) entry which is preliminary data.</text>
</comment>
<dbReference type="Proteomes" id="UP000604475">
    <property type="component" value="Unassembled WGS sequence"/>
</dbReference>
<organism evidence="3 4">
    <name type="scientific">Frankia nepalensis</name>
    <dbReference type="NCBI Taxonomy" id="1836974"/>
    <lineage>
        <taxon>Bacteria</taxon>
        <taxon>Bacillati</taxon>
        <taxon>Actinomycetota</taxon>
        <taxon>Actinomycetes</taxon>
        <taxon>Frankiales</taxon>
        <taxon>Frankiaceae</taxon>
        <taxon>Frankia</taxon>
    </lineage>
</organism>
<evidence type="ECO:0000313" key="4">
    <source>
        <dbReference type="Proteomes" id="UP000604475"/>
    </source>
</evidence>
<sequence length="335" mass="34822">MPGNRRTGGDGPTDRSAGGPGAKAAGRSRRLFGHMVTTARMVRKQLRTAAAADLASRLRQGDLINSAMYLAALILLMFFPFVIVLAALSPLGPGGAADVIIGRMGLSREAARAVERLFTPRDGAVRQGWSLLGALWLILGGLSLAATAQSIYARVFRLRPLGLRGVLGQVVWLGGLVAFLAGTTSVGALLTGTTLGQVCFGLLSVAGLLLFLWAGTSALVLGRLGWREVWPVAVFTTVGLTGLGVVSRLAFSASIVANERDYGSIGVVFTILSWLIGFGVVLTGGAIVGMWYDETRKSVVSARAGRAGRRARRGAGAADGRGGPGTTGRHTGRGR</sequence>
<feature type="compositionally biased region" description="Gly residues" evidence="1">
    <location>
        <begin position="317"/>
        <end position="326"/>
    </location>
</feature>
<gene>
    <name evidence="3" type="ORF">I7412_06265</name>
</gene>
<feature type="transmembrane region" description="Helical" evidence="2">
    <location>
        <begin position="229"/>
        <end position="251"/>
    </location>
</feature>
<feature type="transmembrane region" description="Helical" evidence="2">
    <location>
        <begin position="129"/>
        <end position="153"/>
    </location>
</feature>
<accession>A0A937RDA8</accession>
<name>A0A937RDA8_9ACTN</name>
<proteinExistence type="predicted"/>
<feature type="transmembrane region" description="Helical" evidence="2">
    <location>
        <begin position="271"/>
        <end position="292"/>
    </location>
</feature>
<evidence type="ECO:0000313" key="3">
    <source>
        <dbReference type="EMBL" id="MBL7626779.1"/>
    </source>
</evidence>